<keyword evidence="6" id="KW-1185">Reference proteome</keyword>
<evidence type="ECO:0000313" key="6">
    <source>
        <dbReference type="Proteomes" id="UP001068021"/>
    </source>
</evidence>
<feature type="transmembrane region" description="Helical" evidence="2">
    <location>
        <begin position="558"/>
        <end position="579"/>
    </location>
</feature>
<feature type="transmembrane region" description="Helical" evidence="2">
    <location>
        <begin position="321"/>
        <end position="340"/>
    </location>
</feature>
<dbReference type="Proteomes" id="UP001068021">
    <property type="component" value="Unassembled WGS sequence"/>
</dbReference>
<feature type="region of interest" description="Disordered" evidence="1">
    <location>
        <begin position="161"/>
        <end position="180"/>
    </location>
</feature>
<feature type="compositionally biased region" description="Basic residues" evidence="1">
    <location>
        <begin position="164"/>
        <end position="179"/>
    </location>
</feature>
<sequence>MKRPNNTDIILVVLLAVISIVCITTPHLNKYIIVLIPYGLLLFFLPGYSIVTALSIKKSGLITKILVGILISMVITFILISTIHYTNTPFRYRLIIIALFTILFAAVGYIRRVIASRKPDRYVICESCNGYYKLEEGESLEDFEACRCGGELRYAEDNFMSKKEPKRKKKSHKEKKSKKPKAEDPQYIVCENCGGHYTLKKGESLEDFESCRCGGRLKYAEKYFKLNPKGRSKIFSNSFLLVIILTLAAVIAVVFNSISGSIIRSVMVLPLLFFLSGYSIINIIHPHLSKFKLAISSFILSTIVTFLLCLAFSSIVKISPANVITALACLTIILTVFSKIRDPKLSKAEKEGEEKKVQKRSNLGTALLKSIAVRNKQSTSPTENSVSALPKSPQKAPHDKKPVFKLPEESRIAIPSDIILVWLITALCIVFVLTPVLNDTFIRVILGILLILFIPGYSLIAALFPKKDDLDGIERTALSFGLSIAVTPLIGLLLNYTPFGIRLEPVLISLSIFTMVMSVAAYIRRWNLPEEERFNVNFKYYFNKIIESFKRESGTDRILSIVLAVSIILAISATAYVIAVPKEGEKFTEFYILGPDGKASNYPTNLTVGQTGNVTVGIVNHEYSTVNYEMIIKLNNQTINDTNITLSNNETWQQPFTFTPSIYGQNQELEFLLYKLPDNNTVYRSLHLWVNVG</sequence>
<keyword evidence="2" id="KW-0472">Membrane</keyword>
<name>A0A9E4ZSZ4_9EURY</name>
<proteinExistence type="predicted"/>
<feature type="transmembrane region" description="Helical" evidence="2">
    <location>
        <begin position="66"/>
        <end position="86"/>
    </location>
</feature>
<feature type="transmembrane region" description="Helical" evidence="2">
    <location>
        <begin position="234"/>
        <end position="255"/>
    </location>
</feature>
<feature type="compositionally biased region" description="Polar residues" evidence="1">
    <location>
        <begin position="375"/>
        <end position="387"/>
    </location>
</feature>
<evidence type="ECO:0000313" key="5">
    <source>
        <dbReference type="EMBL" id="MCZ3372023.1"/>
    </source>
</evidence>
<feature type="transmembrane region" description="Helical" evidence="2">
    <location>
        <begin position="32"/>
        <end position="54"/>
    </location>
</feature>
<feature type="transmembrane region" description="Helical" evidence="2">
    <location>
        <begin position="261"/>
        <end position="281"/>
    </location>
</feature>
<dbReference type="EMBL" id="JAPVES010000030">
    <property type="protein sequence ID" value="MCZ3372023.1"/>
    <property type="molecule type" value="Genomic_DNA"/>
</dbReference>
<feature type="transmembrane region" description="Helical" evidence="2">
    <location>
        <begin position="92"/>
        <end position="110"/>
    </location>
</feature>
<protein>
    <submittedName>
        <fullName evidence="4">DUF1616 domain-containing protein</fullName>
    </submittedName>
</protein>
<dbReference type="Proteomes" id="UP001074446">
    <property type="component" value="Unassembled WGS sequence"/>
</dbReference>
<dbReference type="InterPro" id="IPR011674">
    <property type="entry name" value="DUF1616"/>
</dbReference>
<feature type="transmembrane region" description="Helical" evidence="2">
    <location>
        <begin position="476"/>
        <end position="494"/>
    </location>
</feature>
<feature type="transmembrane region" description="Helical" evidence="2">
    <location>
        <begin position="418"/>
        <end position="438"/>
    </location>
</feature>
<evidence type="ECO:0000313" key="4">
    <source>
        <dbReference type="EMBL" id="MCZ3364276.1"/>
    </source>
</evidence>
<feature type="transmembrane region" description="Helical" evidence="2">
    <location>
        <begin position="9"/>
        <end position="26"/>
    </location>
</feature>
<feature type="transmembrane region" description="Helical" evidence="2">
    <location>
        <begin position="444"/>
        <end position="464"/>
    </location>
</feature>
<gene>
    <name evidence="5" type="ORF">O3H35_05215</name>
    <name evidence="4" type="ORF">O3H54_00135</name>
</gene>
<comment type="caution">
    <text evidence="4">The sequence shown here is derived from an EMBL/GenBank/DDBJ whole genome shotgun (WGS) entry which is preliminary data.</text>
</comment>
<feature type="transmembrane region" description="Helical" evidence="2">
    <location>
        <begin position="506"/>
        <end position="523"/>
    </location>
</feature>
<evidence type="ECO:0000256" key="2">
    <source>
        <dbReference type="SAM" id="Phobius"/>
    </source>
</evidence>
<dbReference type="AlphaFoldDB" id="A0A9E4ZSZ4"/>
<organism evidence="4 6">
    <name type="scientific">Methanobacterium veterum</name>
    <dbReference type="NCBI Taxonomy" id="408577"/>
    <lineage>
        <taxon>Archaea</taxon>
        <taxon>Methanobacteriati</taxon>
        <taxon>Methanobacteriota</taxon>
        <taxon>Methanomada group</taxon>
        <taxon>Methanobacteria</taxon>
        <taxon>Methanobacteriales</taxon>
        <taxon>Methanobacteriaceae</taxon>
        <taxon>Methanobacterium</taxon>
    </lineage>
</organism>
<reference evidence="4" key="1">
    <citation type="submission" date="2022-12" db="EMBL/GenBank/DDBJ databases">
        <title>Reclassification of two methanogenic archaea species isolated from the Kolyma lowland permafrost.</title>
        <authorList>
            <person name="Trubitsyn V.E."/>
            <person name="Rivkina E.M."/>
            <person name="Shcherbakova V.A."/>
        </authorList>
    </citation>
    <scope>NUCLEOTIDE SEQUENCE</scope>
    <source>
        <strain evidence="4">M2</strain>
        <strain evidence="5">MK4</strain>
    </source>
</reference>
<feature type="domain" description="DUF1616" evidence="3">
    <location>
        <begin position="421"/>
        <end position="691"/>
    </location>
</feature>
<keyword evidence="2" id="KW-0812">Transmembrane</keyword>
<dbReference type="Pfam" id="PF07760">
    <property type="entry name" value="DUF1616"/>
    <property type="match status" value="1"/>
</dbReference>
<keyword evidence="2" id="KW-1133">Transmembrane helix</keyword>
<accession>A0A9E4ZSZ4</accession>
<dbReference type="RefSeq" id="WP_084689172.1">
    <property type="nucleotide sequence ID" value="NZ_JAPVER010000018.1"/>
</dbReference>
<feature type="region of interest" description="Disordered" evidence="1">
    <location>
        <begin position="374"/>
        <end position="400"/>
    </location>
</feature>
<evidence type="ECO:0000256" key="1">
    <source>
        <dbReference type="SAM" id="MobiDB-lite"/>
    </source>
</evidence>
<feature type="transmembrane region" description="Helical" evidence="2">
    <location>
        <begin position="293"/>
        <end position="315"/>
    </location>
</feature>
<evidence type="ECO:0000259" key="3">
    <source>
        <dbReference type="Pfam" id="PF07760"/>
    </source>
</evidence>
<dbReference type="EMBL" id="JAPVER010000018">
    <property type="protein sequence ID" value="MCZ3364276.1"/>
    <property type="molecule type" value="Genomic_DNA"/>
</dbReference>